<organism evidence="2 3">
    <name type="scientific">Pseudanabaena galeata UHCC 0370</name>
    <dbReference type="NCBI Taxonomy" id="3110310"/>
    <lineage>
        <taxon>Bacteria</taxon>
        <taxon>Bacillati</taxon>
        <taxon>Cyanobacteriota</taxon>
        <taxon>Cyanophyceae</taxon>
        <taxon>Pseudanabaenales</taxon>
        <taxon>Pseudanabaenaceae</taxon>
        <taxon>Pseudanabaena</taxon>
    </lineage>
</organism>
<evidence type="ECO:0000313" key="2">
    <source>
        <dbReference type="EMBL" id="MEA5480030.1"/>
    </source>
</evidence>
<name>A0ABU5TPF6_9CYAN</name>
<protein>
    <submittedName>
        <fullName evidence="2">Uncharacterized protein</fullName>
    </submittedName>
</protein>
<dbReference type="Proteomes" id="UP001301388">
    <property type="component" value="Unassembled WGS sequence"/>
</dbReference>
<evidence type="ECO:0000256" key="1">
    <source>
        <dbReference type="SAM" id="Coils"/>
    </source>
</evidence>
<evidence type="ECO:0000313" key="3">
    <source>
        <dbReference type="Proteomes" id="UP001301388"/>
    </source>
</evidence>
<proteinExistence type="predicted"/>
<dbReference type="RefSeq" id="WP_323263136.1">
    <property type="nucleotide sequence ID" value="NZ_JAYGIE010000107.1"/>
</dbReference>
<comment type="caution">
    <text evidence="2">The sequence shown here is derived from an EMBL/GenBank/DDBJ whole genome shotgun (WGS) entry which is preliminary data.</text>
</comment>
<accession>A0ABU5TPF6</accession>
<sequence>MTQIQIGQFAGLNVFLSRFGSEVNGYIGMSINSGYEFNAECQQPYSSLLHVVRNAIAAKLTAAQENLERDRQELPILQNRVSQPFEQAQEYEQKLNRFGFLKEMFDAIAHEAPVDENELDHGLEAEEPEESREIFWDRNSSAASLEPPSTVIVEALSQRQFEDWVAQDSENWLEQIVQLVGDLDLTVSSMKLPESIVFKSMSDFTVVGKQLMIPQKNVNEQREQLTLF</sequence>
<feature type="coiled-coil region" evidence="1">
    <location>
        <begin position="53"/>
        <end position="80"/>
    </location>
</feature>
<dbReference type="EMBL" id="JAYGIE010000107">
    <property type="protein sequence ID" value="MEA5480030.1"/>
    <property type="molecule type" value="Genomic_DNA"/>
</dbReference>
<gene>
    <name evidence="2" type="ORF">VB774_20570</name>
</gene>
<keyword evidence="1" id="KW-0175">Coiled coil</keyword>
<keyword evidence="3" id="KW-1185">Reference proteome</keyword>
<reference evidence="2 3" key="1">
    <citation type="submission" date="2023-12" db="EMBL/GenBank/DDBJ databases">
        <title>Baltic Sea Cyanobacteria.</title>
        <authorList>
            <person name="Delbaje E."/>
            <person name="Fewer D.P."/>
            <person name="Shishido T.K."/>
        </authorList>
    </citation>
    <scope>NUCLEOTIDE SEQUENCE [LARGE SCALE GENOMIC DNA]</scope>
    <source>
        <strain evidence="2 3">UHCC 0370</strain>
    </source>
</reference>